<dbReference type="Proteomes" id="UP000661280">
    <property type="component" value="Chromosome 4"/>
</dbReference>
<name>A0A7R7ZZ90_ASPKA</name>
<dbReference type="RefSeq" id="XP_041542377.1">
    <property type="nucleotide sequence ID" value="XM_041688609.1"/>
</dbReference>
<keyword evidence="6" id="KW-1185">Reference proteome</keyword>
<accession>A0A7R7ZZ90</accession>
<dbReference type="GO" id="GO:0016787">
    <property type="term" value="F:hydrolase activity"/>
    <property type="evidence" value="ECO:0007669"/>
    <property type="project" value="UniProtKB-KW"/>
</dbReference>
<dbReference type="OrthoDB" id="425534at2759"/>
<evidence type="ECO:0008006" key="7">
    <source>
        <dbReference type="Google" id="ProtNLM"/>
    </source>
</evidence>
<dbReference type="SUPFAM" id="SSF53474">
    <property type="entry name" value="alpha/beta-Hydrolases"/>
    <property type="match status" value="1"/>
</dbReference>
<dbReference type="Pfam" id="PF00561">
    <property type="entry name" value="Abhydrolase_1"/>
    <property type="match status" value="1"/>
</dbReference>
<evidence type="ECO:0000259" key="4">
    <source>
        <dbReference type="Pfam" id="PF08386"/>
    </source>
</evidence>
<dbReference type="Pfam" id="PF08386">
    <property type="entry name" value="Abhydrolase_4"/>
    <property type="match status" value="1"/>
</dbReference>
<evidence type="ECO:0000313" key="6">
    <source>
        <dbReference type="Proteomes" id="UP000661280"/>
    </source>
</evidence>
<evidence type="ECO:0000313" key="5">
    <source>
        <dbReference type="EMBL" id="BCR98614.1"/>
    </source>
</evidence>
<evidence type="ECO:0000256" key="2">
    <source>
        <dbReference type="ARBA" id="ARBA00022801"/>
    </source>
</evidence>
<evidence type="ECO:0000256" key="1">
    <source>
        <dbReference type="ARBA" id="ARBA00010088"/>
    </source>
</evidence>
<dbReference type="Gene3D" id="3.40.50.1820">
    <property type="entry name" value="alpha/beta hydrolase"/>
    <property type="match status" value="1"/>
</dbReference>
<dbReference type="AlphaFoldDB" id="A0A7R7ZZ90"/>
<dbReference type="GeneID" id="64959936"/>
<dbReference type="InterPro" id="IPR000073">
    <property type="entry name" value="AB_hydrolase_1"/>
</dbReference>
<gene>
    <name evidence="5" type="ORF">AKAW2_40297S</name>
</gene>
<keyword evidence="2" id="KW-0378">Hydrolase</keyword>
<evidence type="ECO:0000259" key="3">
    <source>
        <dbReference type="Pfam" id="PF00561"/>
    </source>
</evidence>
<feature type="domain" description="AB hydrolase-1" evidence="3">
    <location>
        <begin position="113"/>
        <end position="268"/>
    </location>
</feature>
<dbReference type="InterPro" id="IPR051601">
    <property type="entry name" value="Serine_prot/Carboxylest_S33"/>
</dbReference>
<dbReference type="PANTHER" id="PTHR43248">
    <property type="entry name" value="2-SUCCINYL-6-HYDROXY-2,4-CYCLOHEXADIENE-1-CARBOXYLATE SYNTHASE"/>
    <property type="match status" value="1"/>
</dbReference>
<organism evidence="5 6">
    <name type="scientific">Aspergillus kawachii</name>
    <name type="common">White koji mold</name>
    <name type="synonym">Aspergillus awamori var. kawachi</name>
    <dbReference type="NCBI Taxonomy" id="1069201"/>
    <lineage>
        <taxon>Eukaryota</taxon>
        <taxon>Fungi</taxon>
        <taxon>Dikarya</taxon>
        <taxon>Ascomycota</taxon>
        <taxon>Pezizomycotina</taxon>
        <taxon>Eurotiomycetes</taxon>
        <taxon>Eurotiomycetidae</taxon>
        <taxon>Eurotiales</taxon>
        <taxon>Aspergillaceae</taxon>
        <taxon>Aspergillus</taxon>
        <taxon>Aspergillus subgen. Circumdati</taxon>
    </lineage>
</organism>
<dbReference type="EMBL" id="AP024428">
    <property type="protein sequence ID" value="BCR98614.1"/>
    <property type="molecule type" value="Genomic_DNA"/>
</dbReference>
<protein>
    <recommendedName>
        <fullName evidence="7">AB hydrolase-1 domain-containing protein</fullName>
    </recommendedName>
</protein>
<proteinExistence type="inferred from homology"/>
<dbReference type="InterPro" id="IPR013595">
    <property type="entry name" value="Pept_S33_TAP-like_C"/>
</dbReference>
<reference evidence="5" key="1">
    <citation type="submission" date="2021-01" db="EMBL/GenBank/DDBJ databases">
        <authorList>
            <consortium name="Aspergillus luchuensis mut. kawachii IFO 4304 genome sequencing consortium"/>
            <person name="Kazuki M."/>
            <person name="Futagami T."/>
        </authorList>
    </citation>
    <scope>NUCLEOTIDE SEQUENCE</scope>
    <source>
        <strain evidence="5">IFO 4308</strain>
    </source>
</reference>
<feature type="domain" description="Peptidase S33 tripeptidyl aminopeptidase-like C-terminal" evidence="4">
    <location>
        <begin position="468"/>
        <end position="541"/>
    </location>
</feature>
<dbReference type="PANTHER" id="PTHR43248:SF25">
    <property type="entry name" value="AB HYDROLASE-1 DOMAIN-CONTAINING PROTEIN-RELATED"/>
    <property type="match status" value="1"/>
</dbReference>
<dbReference type="InterPro" id="IPR029058">
    <property type="entry name" value="AB_hydrolase_fold"/>
</dbReference>
<comment type="similarity">
    <text evidence="1">Belongs to the peptidase S33 family.</text>
</comment>
<reference evidence="5" key="2">
    <citation type="submission" date="2021-02" db="EMBL/GenBank/DDBJ databases">
        <title>Aspergillus luchuensis mut. kawachii IFO 4304 genome sequence.</title>
        <authorList>
            <person name="Mori K."/>
            <person name="Kadooka C."/>
            <person name="Goto M."/>
            <person name="Futagami T."/>
        </authorList>
    </citation>
    <scope>NUCLEOTIDE SEQUENCE</scope>
    <source>
        <strain evidence="5">IFO 4308</strain>
    </source>
</reference>
<dbReference type="KEGG" id="aluc:AKAW2_40297S"/>
<sequence>MLVKPHKFSLENTSPIMLGPKGWSSLVSCVLVTVCISPAIVAPFLAKDAQMPLNPHGGSILQWKDCGEANNHTLQCSRLDVPMDHFSQPSDKAFSIPIIRMLAKNASATGDRHIFLNPGGPGASGVGFLRGSASDLNKLIGEDFHLLSFDPRGVSGSMPKAVCYASNAERTAAFASNPWDLQFQAGEMYTKAENKANACKDMMGEYGRYINTPQIAADMDLILDAIGQQKMFYWGLSYGTTLGQTYAQIFPERVSRMVLDGISDLDEWYNSFLFEEYLTDTDKIFTGFVEECFKAGEACPLRSIKGEQSRSPSQLQSHIVSFLRELEEEPIPVYLNSTSYGAITRRSLVRNGILFALYKPSTWPVFAHNLVELLNGNTTPAYNAYSESWVLKYLVDDSTTFIGLNDNRKSGKDSPVHGIKPVYNYVSSRPEMSFLVSRYQGSDIYDRASWSIPTTHGFHPRCYPGSPRVKTAEPILILSTTWDPVCPLISAKKAQNSFEGARLVQQISYGHCTLSMPSLCTVGHLRRYLNEGVLPEPEATCGIDADYFPSARGSAVSTLSVEEEDLLGSLH</sequence>